<evidence type="ECO:0000313" key="2">
    <source>
        <dbReference type="EMBL" id="EDL92215.1"/>
    </source>
</evidence>
<name>A6IY87_RAT</name>
<organism evidence="2 3">
    <name type="scientific">Rattus norvegicus</name>
    <name type="common">Rat</name>
    <dbReference type="NCBI Taxonomy" id="10116"/>
    <lineage>
        <taxon>Eukaryota</taxon>
        <taxon>Metazoa</taxon>
        <taxon>Chordata</taxon>
        <taxon>Craniata</taxon>
        <taxon>Vertebrata</taxon>
        <taxon>Euteleostomi</taxon>
        <taxon>Mammalia</taxon>
        <taxon>Eutheria</taxon>
        <taxon>Euarchontoglires</taxon>
        <taxon>Glires</taxon>
        <taxon>Rodentia</taxon>
        <taxon>Myomorpha</taxon>
        <taxon>Muroidea</taxon>
        <taxon>Muridae</taxon>
        <taxon>Murinae</taxon>
        <taxon>Rattus</taxon>
    </lineage>
</organism>
<accession>A6IY87</accession>
<dbReference type="EMBL" id="CH473972">
    <property type="protein sequence ID" value="EDL92215.1"/>
    <property type="molecule type" value="Genomic_DNA"/>
</dbReference>
<proteinExistence type="predicted"/>
<gene>
    <name evidence="2" type="ORF">rCG_63229</name>
</gene>
<dbReference type="AlphaFoldDB" id="A6IY87"/>
<evidence type="ECO:0000313" key="3">
    <source>
        <dbReference type="Proteomes" id="UP000234681"/>
    </source>
</evidence>
<reference evidence="3" key="1">
    <citation type="submission" date="2005-09" db="EMBL/GenBank/DDBJ databases">
        <authorList>
            <person name="Mural R.J."/>
            <person name="Li P.W."/>
            <person name="Adams M.D."/>
            <person name="Amanatides P.G."/>
            <person name="Baden-Tillson H."/>
            <person name="Barnstead M."/>
            <person name="Chin S.H."/>
            <person name="Dew I."/>
            <person name="Evans C.A."/>
            <person name="Ferriera S."/>
            <person name="Flanigan M."/>
            <person name="Fosler C."/>
            <person name="Glodek A."/>
            <person name="Gu Z."/>
            <person name="Holt R.A."/>
            <person name="Jennings D."/>
            <person name="Kraft C.L."/>
            <person name="Lu F."/>
            <person name="Nguyen T."/>
            <person name="Nusskern D.R."/>
            <person name="Pfannkoch C.M."/>
            <person name="Sitter C."/>
            <person name="Sutton G.G."/>
            <person name="Venter J.C."/>
            <person name="Wang Z."/>
            <person name="Woodage T."/>
            <person name="Zheng X.H."/>
            <person name="Zhong F."/>
        </authorList>
    </citation>
    <scope>NUCLEOTIDE SEQUENCE [LARGE SCALE GENOMIC DNA]</scope>
    <source>
        <strain>BN</strain>
        <strain evidence="3">Sprague-Dawley</strain>
    </source>
</reference>
<feature type="region of interest" description="Disordered" evidence="1">
    <location>
        <begin position="1"/>
        <end position="41"/>
    </location>
</feature>
<protein>
    <submittedName>
        <fullName evidence="2">RCG63229</fullName>
    </submittedName>
</protein>
<sequence>MFFRNSSGCESHPTRTHPKGRCPSVREHERRKPLSSVKHVVHSAQITDANYRRRHFGSRWREAPEIGEVWSTMGGAPPRKPAPRAKKVSPCSYMGIRKWVRAAARRHYNQI</sequence>
<dbReference type="Proteomes" id="UP000234681">
    <property type="component" value="Chromosome 19"/>
</dbReference>
<evidence type="ECO:0000256" key="1">
    <source>
        <dbReference type="SAM" id="MobiDB-lite"/>
    </source>
</evidence>